<evidence type="ECO:0000313" key="2">
    <source>
        <dbReference type="Proteomes" id="UP000504610"/>
    </source>
</evidence>
<evidence type="ECO:0000313" key="3">
    <source>
        <dbReference type="RefSeq" id="XP_018465191.1"/>
    </source>
</evidence>
<organism evidence="2 3">
    <name type="scientific">Raphanus sativus</name>
    <name type="common">Radish</name>
    <name type="synonym">Raphanus raphanistrum var. sativus</name>
    <dbReference type="NCBI Taxonomy" id="3726"/>
    <lineage>
        <taxon>Eukaryota</taxon>
        <taxon>Viridiplantae</taxon>
        <taxon>Streptophyta</taxon>
        <taxon>Embryophyta</taxon>
        <taxon>Tracheophyta</taxon>
        <taxon>Spermatophyta</taxon>
        <taxon>Magnoliopsida</taxon>
        <taxon>eudicotyledons</taxon>
        <taxon>Gunneridae</taxon>
        <taxon>Pentapetalae</taxon>
        <taxon>rosids</taxon>
        <taxon>malvids</taxon>
        <taxon>Brassicales</taxon>
        <taxon>Brassicaceae</taxon>
        <taxon>Brassiceae</taxon>
        <taxon>Raphanus</taxon>
    </lineage>
</organism>
<name>A0A6J0M0K8_RAPSA</name>
<reference evidence="2" key="1">
    <citation type="journal article" date="2019" name="Database">
        <title>The radish genome database (RadishGD): an integrated information resource for radish genomics.</title>
        <authorList>
            <person name="Yu H.J."/>
            <person name="Baek S."/>
            <person name="Lee Y.J."/>
            <person name="Cho A."/>
            <person name="Mun J.H."/>
        </authorList>
    </citation>
    <scope>NUCLEOTIDE SEQUENCE [LARGE SCALE GENOMIC DNA]</scope>
    <source>
        <strain evidence="2">cv. WK10039</strain>
    </source>
</reference>
<keyword evidence="2" id="KW-1185">Reference proteome</keyword>
<protein>
    <submittedName>
        <fullName evidence="3">Uncharacterized protein LOC108836540</fullName>
    </submittedName>
</protein>
<dbReference type="AlphaFoldDB" id="A0A6J0M0K8"/>
<reference evidence="3" key="2">
    <citation type="submission" date="2025-08" db="UniProtKB">
        <authorList>
            <consortium name="RefSeq"/>
        </authorList>
    </citation>
    <scope>IDENTIFICATION</scope>
    <source>
        <tissue evidence="3">Leaf</tissue>
    </source>
</reference>
<dbReference type="KEGG" id="rsz:108836540"/>
<dbReference type="GeneID" id="108836540"/>
<feature type="region of interest" description="Disordered" evidence="1">
    <location>
        <begin position="126"/>
        <end position="158"/>
    </location>
</feature>
<dbReference type="RefSeq" id="XP_018465191.1">
    <property type="nucleotide sequence ID" value="XM_018609689.2"/>
</dbReference>
<accession>A0A6J0M0K8</accession>
<proteinExistence type="predicted"/>
<evidence type="ECO:0000256" key="1">
    <source>
        <dbReference type="SAM" id="MobiDB-lite"/>
    </source>
</evidence>
<gene>
    <name evidence="3" type="primary">LOC108836540</name>
</gene>
<sequence length="158" mass="17099">MVSKKGTTTVHGFISRTLPVHPSAPLLQGRKTPGKEELCPPIASLHLLLPSGSVVGNITFTGRSLALNPINRSFLVVSSPDSALIPNAKNLETVSFLSVKTRHIGTTSSSLPPGRSNQMLCEHLQPPRTKDEVPQRYGPRFTSWSETEEDPRTSGSFS</sequence>
<dbReference type="Proteomes" id="UP000504610">
    <property type="component" value="Chromosome 8"/>
</dbReference>